<dbReference type="KEGG" id="psin:CAK95_04735"/>
<dbReference type="InterPro" id="IPR000182">
    <property type="entry name" value="GNAT_dom"/>
</dbReference>
<dbReference type="OrthoDB" id="359414at2"/>
<dbReference type="Proteomes" id="UP000194137">
    <property type="component" value="Chromosome"/>
</dbReference>
<dbReference type="EMBL" id="CP021112">
    <property type="protein sequence ID" value="ARP98472.1"/>
    <property type="molecule type" value="Genomic_DNA"/>
</dbReference>
<dbReference type="Pfam" id="PF00583">
    <property type="entry name" value="Acetyltransf_1"/>
    <property type="match status" value="1"/>
</dbReference>
<dbReference type="SUPFAM" id="SSF55729">
    <property type="entry name" value="Acyl-CoA N-acyltransferases (Nat)"/>
    <property type="match status" value="1"/>
</dbReference>
<evidence type="ECO:0000313" key="1">
    <source>
        <dbReference type="EMBL" id="ARP98472.1"/>
    </source>
</evidence>
<name>A0A1W6ZMC7_9HYPH</name>
<accession>A0A1W6ZMC7</accession>
<dbReference type="GO" id="GO:0016747">
    <property type="term" value="F:acyltransferase activity, transferring groups other than amino-acyl groups"/>
    <property type="evidence" value="ECO:0007669"/>
    <property type="project" value="InterPro"/>
</dbReference>
<dbReference type="AlphaFoldDB" id="A0A1W6ZMC7"/>
<gene>
    <name evidence="1" type="ORF">CAK95_04735</name>
</gene>
<evidence type="ECO:0000313" key="2">
    <source>
        <dbReference type="Proteomes" id="UP000194137"/>
    </source>
</evidence>
<keyword evidence="2" id="KW-1185">Reference proteome</keyword>
<dbReference type="InterPro" id="IPR016181">
    <property type="entry name" value="Acyl_CoA_acyltransferase"/>
</dbReference>
<dbReference type="PROSITE" id="PS51186">
    <property type="entry name" value="GNAT"/>
    <property type="match status" value="1"/>
</dbReference>
<sequence length="169" mass="19078">MPNIATWRAMKAADIPAVDELSARVHIDYPERRSVLEEKFALFPKGCFTLTERDGAIYGYCFSHPWLEGVPPSLDTFLETLPKNPSSYFIHDLTLDPSMQRRSLAGRLVPTIVDIAKGIRVPQIALVAVSGSQPFWMRMGFRKTDDPALQAAARRKYDESAVHMQRDLT</sequence>
<reference evidence="1 2" key="1">
    <citation type="submission" date="2017-05" db="EMBL/GenBank/DDBJ databases">
        <title>Full genome sequence of Pseudorhodoplanes sinuspersici.</title>
        <authorList>
            <person name="Dastgheib S.M.M."/>
            <person name="Shavandi M."/>
            <person name="Tirandaz H."/>
        </authorList>
    </citation>
    <scope>NUCLEOTIDE SEQUENCE [LARGE SCALE GENOMIC DNA]</scope>
    <source>
        <strain evidence="1 2">RIPI110</strain>
    </source>
</reference>
<proteinExistence type="predicted"/>
<protein>
    <submittedName>
        <fullName evidence="1">Uncharacterized protein</fullName>
    </submittedName>
</protein>
<dbReference type="Gene3D" id="3.40.630.30">
    <property type="match status" value="1"/>
</dbReference>
<organism evidence="1 2">
    <name type="scientific">Pseudorhodoplanes sinuspersici</name>
    <dbReference type="NCBI Taxonomy" id="1235591"/>
    <lineage>
        <taxon>Bacteria</taxon>
        <taxon>Pseudomonadati</taxon>
        <taxon>Pseudomonadota</taxon>
        <taxon>Alphaproteobacteria</taxon>
        <taxon>Hyphomicrobiales</taxon>
        <taxon>Pseudorhodoplanes</taxon>
    </lineage>
</organism>
<dbReference type="RefSeq" id="WP_086086893.1">
    <property type="nucleotide sequence ID" value="NZ_CP021112.1"/>
</dbReference>